<accession>A0A9N9VBK1</accession>
<organism evidence="1 2">
    <name type="scientific">Clonostachys rhizophaga</name>
    <dbReference type="NCBI Taxonomy" id="160324"/>
    <lineage>
        <taxon>Eukaryota</taxon>
        <taxon>Fungi</taxon>
        <taxon>Dikarya</taxon>
        <taxon>Ascomycota</taxon>
        <taxon>Pezizomycotina</taxon>
        <taxon>Sordariomycetes</taxon>
        <taxon>Hypocreomycetidae</taxon>
        <taxon>Hypocreales</taxon>
        <taxon>Bionectriaceae</taxon>
        <taxon>Clonostachys</taxon>
    </lineage>
</organism>
<proteinExistence type="predicted"/>
<dbReference type="OrthoDB" id="5075004at2759"/>
<dbReference type="EMBL" id="CABFNQ020000676">
    <property type="protein sequence ID" value="CAH0022111.1"/>
    <property type="molecule type" value="Genomic_DNA"/>
</dbReference>
<protein>
    <submittedName>
        <fullName evidence="1">Uncharacterized protein</fullName>
    </submittedName>
</protein>
<dbReference type="AlphaFoldDB" id="A0A9N9VBK1"/>
<evidence type="ECO:0000313" key="1">
    <source>
        <dbReference type="EMBL" id="CAH0022111.1"/>
    </source>
</evidence>
<evidence type="ECO:0000313" key="2">
    <source>
        <dbReference type="Proteomes" id="UP000696573"/>
    </source>
</evidence>
<dbReference type="Proteomes" id="UP000696573">
    <property type="component" value="Unassembled WGS sequence"/>
</dbReference>
<reference evidence="1" key="1">
    <citation type="submission" date="2021-10" db="EMBL/GenBank/DDBJ databases">
        <authorList>
            <person name="Piombo E."/>
        </authorList>
    </citation>
    <scope>NUCLEOTIDE SEQUENCE</scope>
</reference>
<name>A0A9N9VBK1_9HYPO</name>
<sequence length="356" mass="40820">MASAPTQEKPKWQLYLENEKLEQEQEWGEDITEDLFPIVTPLLLDDGDPVAASQKAAREFIDLLVNKWVPKDTARRTYDEPNDTPPLYTKERSLELNFESLGNFIYGLVPELPYPGIEHDKILYFLLHIKELWNQANIDPQVHESSLIYLFSFDAFLLLSIYYYHSYSSIAYLTGQQKSSDLKFFEYGLEIGASESAGAIHGSIPYTLEESNKHLCDPARSLYAMFARLLAAGVMRVKILKLISYDLYVLLRELDKRKPPPSELYLQVHSSIWADYILIAGLELAKEVKNPCGELKFPLTRAQWKAGAEHLAKVAEKVSEDTPWDLKRCAQKAYQQMRELVPEAFVEEVEKSETST</sequence>
<keyword evidence="2" id="KW-1185">Reference proteome</keyword>
<gene>
    <name evidence="1" type="ORF">CRHIZ90672A_00003913</name>
</gene>
<comment type="caution">
    <text evidence="1">The sequence shown here is derived from an EMBL/GenBank/DDBJ whole genome shotgun (WGS) entry which is preliminary data.</text>
</comment>